<dbReference type="Pfam" id="PF10102">
    <property type="entry name" value="DUF2341"/>
    <property type="match status" value="1"/>
</dbReference>
<dbReference type="AlphaFoldDB" id="A0A410P6C0"/>
<dbReference type="InterPro" id="IPR018765">
    <property type="entry name" value="DUF2341"/>
</dbReference>
<dbReference type="Proteomes" id="UP000287243">
    <property type="component" value="Chromosome"/>
</dbReference>
<evidence type="ECO:0000259" key="1">
    <source>
        <dbReference type="Pfam" id="PF10102"/>
    </source>
</evidence>
<evidence type="ECO:0000313" key="3">
    <source>
        <dbReference type="Proteomes" id="UP000287243"/>
    </source>
</evidence>
<accession>A0A410P6C0</accession>
<sequence>MNMHGLQEGLDHHGASSSLKQKKLNETLRSGLFVSLRKCGTLRFFSGCFVFLFFFSSAVCVSFNAEGAMAASDLIAYQSPFVWRTDGRGDFLLPVIAEKMEYISQPVNVNGVVTSLTASWEATGPVALLVSADAGLHYTPVVNGVPVSSELVKGEALKWKAVLGAETALLEVTLAFATENGIAGTFGEPALSRFLYRKPFKISGSSSGALYNYQLMVRVGESSGSASADIVCDGHILADFNDIRFTSADGETLLPHALISIEGKKPNRTAAYFVRFPEIPKDGIKAFLYYGNPVAMSLSSPADTFDFYEDFTSLKGSLAPEKWSVTLGTGGSAQAAPEGLLLDAAAVSAKTFEFKEGIIEYVAAAQTGYETRLIARDPDPASAMDATLVAYASALDGAQHCLVVDNIVKANTPAPIVAGVYYGYRLTADKNNLLTFERYDANFSKKQAAVSYQDTEGPAKGFVALKTTGVGLGRSLTKFLWIRARKYASPEPRVDVSAPAAEETPSLPIFHHIVLDAKKNLVLEASAKSGYYIIPGIKTDYLIRIIVPAWEGQGASVDVSADGGKNYKKDCVNDAYYYVSKGDFSAGQTLRGRINLKKETDAAPYMAYASFSYRPGNIVLLGPNGGDSVTAGSHVITWTAWDYESSYPMKLEYSSDAGKTYQSVSERVANTGSYLWTVPQVTTDQALVRISDAFDKTVSDTSDGVFFIEKKTAEKKGAAVKGVGGF</sequence>
<feature type="domain" description="DUF2341" evidence="1">
    <location>
        <begin position="239"/>
        <end position="325"/>
    </location>
</feature>
<protein>
    <recommendedName>
        <fullName evidence="1">DUF2341 domain-containing protein</fullName>
    </recommendedName>
</protein>
<dbReference type="EMBL" id="CP019384">
    <property type="protein sequence ID" value="QAT17735.1"/>
    <property type="molecule type" value="Genomic_DNA"/>
</dbReference>
<dbReference type="KEGG" id="vai:BU251_08385"/>
<reference evidence="2 3" key="1">
    <citation type="submission" date="2017-01" db="EMBL/GenBank/DDBJ databases">
        <title>First insights into the biology of 'candidatus Vampirococcus archaeovorus'.</title>
        <authorList>
            <person name="Kizina J."/>
            <person name="Jordan S."/>
            <person name="Stueber K."/>
            <person name="Reinhardt R."/>
            <person name="Harder J."/>
        </authorList>
    </citation>
    <scope>NUCLEOTIDE SEQUENCE [LARGE SCALE GENOMIC DNA]</scope>
    <source>
        <strain evidence="2 3">LiM</strain>
    </source>
</reference>
<name>A0A410P6C0_VELA1</name>
<proteinExistence type="predicted"/>
<organism evidence="2 3">
    <name type="scientific">Velamenicoccus archaeovorus</name>
    <dbReference type="NCBI Taxonomy" id="1930593"/>
    <lineage>
        <taxon>Bacteria</taxon>
        <taxon>Pseudomonadati</taxon>
        <taxon>Candidatus Omnitrophota</taxon>
        <taxon>Candidatus Velamenicoccus</taxon>
    </lineage>
</organism>
<keyword evidence="3" id="KW-1185">Reference proteome</keyword>
<evidence type="ECO:0000313" key="2">
    <source>
        <dbReference type="EMBL" id="QAT17735.1"/>
    </source>
</evidence>
<gene>
    <name evidence="2" type="ORF">BU251_08385</name>
</gene>